<dbReference type="InterPro" id="IPR012190">
    <property type="entry name" value="UCP036698"/>
</dbReference>
<dbReference type="AlphaFoldDB" id="A0A354YTY1"/>
<evidence type="ECO:0000313" key="1">
    <source>
        <dbReference type="EMBL" id="HBK52785.1"/>
    </source>
</evidence>
<gene>
    <name evidence="1" type="ORF">DDZ44_02460</name>
</gene>
<organism evidence="1 2">
    <name type="scientific">Syntrophomonas wolfei</name>
    <dbReference type="NCBI Taxonomy" id="863"/>
    <lineage>
        <taxon>Bacteria</taxon>
        <taxon>Bacillati</taxon>
        <taxon>Bacillota</taxon>
        <taxon>Clostridia</taxon>
        <taxon>Eubacteriales</taxon>
        <taxon>Syntrophomonadaceae</taxon>
        <taxon>Syntrophomonas</taxon>
    </lineage>
</organism>
<dbReference type="EMBL" id="DNZF01000053">
    <property type="protein sequence ID" value="HBK52785.1"/>
    <property type="molecule type" value="Genomic_DNA"/>
</dbReference>
<comment type="caution">
    <text evidence="1">The sequence shown here is derived from an EMBL/GenBank/DDBJ whole genome shotgun (WGS) entry which is preliminary data.</text>
</comment>
<evidence type="ECO:0000313" key="2">
    <source>
        <dbReference type="Proteomes" id="UP000263273"/>
    </source>
</evidence>
<accession>A0A354YTY1</accession>
<reference evidence="1 2" key="1">
    <citation type="journal article" date="2018" name="Nat. Biotechnol.">
        <title>A standardized bacterial taxonomy based on genome phylogeny substantially revises the tree of life.</title>
        <authorList>
            <person name="Parks D.H."/>
            <person name="Chuvochina M."/>
            <person name="Waite D.W."/>
            <person name="Rinke C."/>
            <person name="Skarshewski A."/>
            <person name="Chaumeil P.A."/>
            <person name="Hugenholtz P."/>
        </authorList>
    </citation>
    <scope>NUCLEOTIDE SEQUENCE [LARGE SCALE GENOMIC DNA]</scope>
    <source>
        <strain evidence="1">UBA10948</strain>
    </source>
</reference>
<dbReference type="RefSeq" id="WP_061214739.1">
    <property type="nucleotide sequence ID" value="NZ_DCDX01000098.1"/>
</dbReference>
<name>A0A354YTY1_9FIRM</name>
<sequence>MQQDKGKLDIIASKAFSASPELVRIVDFLNKSLKGKKIMFGLSKNKEKEQMTISIYEFE</sequence>
<protein>
    <submittedName>
        <fullName evidence="1">DUF4264 domain-containing protein</fullName>
    </submittedName>
</protein>
<proteinExistence type="predicted"/>
<dbReference type="Pfam" id="PF14084">
    <property type="entry name" value="DUF4264"/>
    <property type="match status" value="1"/>
</dbReference>
<dbReference type="Proteomes" id="UP000263273">
    <property type="component" value="Unassembled WGS sequence"/>
</dbReference>
<dbReference type="STRING" id="378794.GCA_001570625_02309"/>